<organism evidence="1 2">
    <name type="scientific">Fusarium decemcellulare</name>
    <dbReference type="NCBI Taxonomy" id="57161"/>
    <lineage>
        <taxon>Eukaryota</taxon>
        <taxon>Fungi</taxon>
        <taxon>Dikarya</taxon>
        <taxon>Ascomycota</taxon>
        <taxon>Pezizomycotina</taxon>
        <taxon>Sordariomycetes</taxon>
        <taxon>Hypocreomycetidae</taxon>
        <taxon>Hypocreales</taxon>
        <taxon>Nectriaceae</taxon>
        <taxon>Fusarium</taxon>
        <taxon>Fusarium decemcellulare species complex</taxon>
    </lineage>
</organism>
<name>A0ACC1SB81_9HYPO</name>
<accession>A0ACC1SB81</accession>
<comment type="caution">
    <text evidence="1">The sequence shown here is derived from an EMBL/GenBank/DDBJ whole genome shotgun (WGS) entry which is preliminary data.</text>
</comment>
<reference evidence="1" key="1">
    <citation type="submission" date="2022-08" db="EMBL/GenBank/DDBJ databases">
        <title>Genome Sequence of Fusarium decemcellulare.</title>
        <authorList>
            <person name="Buettner E."/>
        </authorList>
    </citation>
    <scope>NUCLEOTIDE SEQUENCE</scope>
    <source>
        <strain evidence="1">Babe19</strain>
    </source>
</reference>
<evidence type="ECO:0000313" key="1">
    <source>
        <dbReference type="EMBL" id="KAJ3535930.1"/>
    </source>
</evidence>
<gene>
    <name evidence="1" type="ORF">NM208_g6933</name>
</gene>
<dbReference type="EMBL" id="JANRMS010000675">
    <property type="protein sequence ID" value="KAJ3535930.1"/>
    <property type="molecule type" value="Genomic_DNA"/>
</dbReference>
<evidence type="ECO:0000313" key="2">
    <source>
        <dbReference type="Proteomes" id="UP001148629"/>
    </source>
</evidence>
<keyword evidence="2" id="KW-1185">Reference proteome</keyword>
<proteinExistence type="predicted"/>
<sequence>MSSLPELTPEVFTHLFPPHTACLDGMIFDSLRLRAPSVIHRSPQTSSVEFLETLPREILTSILNLLDFQSLSRLSRVSLWAKLSIEALPAYKEFFRHASEVLLALSLTKLLHFHSAALLLQTLREKECITCRREFAGFVFLPTFERVCYECLCQVPRFRVTTVENVKECFGLLDRQLLGIPTLHSISGWYNIGRDSRYIDANRLVSAKQVKERAIQIHGDAENLSRYLPPEPPGDSTESNQFAVLKLLNSTPLDDSKPDVLAKDEFFGVASVRMPYLSNTGVDRGRLCRGCQIKEERRSGLAAQFPSFVHKRPRSTRLYSRQGFLHHSKHCSGVLELLSQWRRRQMLPALGRCLSVKTEGTAFSTRFDLA</sequence>
<protein>
    <submittedName>
        <fullName evidence="1">Uncharacterized protein</fullName>
    </submittedName>
</protein>
<dbReference type="Proteomes" id="UP001148629">
    <property type="component" value="Unassembled WGS sequence"/>
</dbReference>